<dbReference type="NCBIfam" id="TIGR01664">
    <property type="entry name" value="DNA-3'-Pase"/>
    <property type="match status" value="1"/>
</dbReference>
<dbReference type="InterPro" id="IPR036412">
    <property type="entry name" value="HAD-like_sf"/>
</dbReference>
<dbReference type="Gene3D" id="3.40.50.1000">
    <property type="entry name" value="HAD superfamily/HAD-like"/>
    <property type="match status" value="1"/>
</dbReference>
<dbReference type="InterPro" id="IPR006549">
    <property type="entry name" value="HAD-SF_hydro_IIIA"/>
</dbReference>
<dbReference type="OrthoDB" id="19045at2759"/>
<dbReference type="Pfam" id="PF13671">
    <property type="entry name" value="AAA_33"/>
    <property type="match status" value="1"/>
</dbReference>
<protein>
    <recommendedName>
        <fullName evidence="3">Polynucleotide kinase 3'-phosphatase</fullName>
    </recommendedName>
</protein>
<dbReference type="PANTHER" id="PTHR12083">
    <property type="entry name" value="BIFUNCTIONAL POLYNUCLEOTIDE PHOSPHATASE/KINASE"/>
    <property type="match status" value="1"/>
</dbReference>
<gene>
    <name evidence="1" type="ORF">BOTBODRAFT_104942</name>
</gene>
<evidence type="ECO:0000313" key="1">
    <source>
        <dbReference type="EMBL" id="KDQ18126.1"/>
    </source>
</evidence>
<dbReference type="PANTHER" id="PTHR12083:SF9">
    <property type="entry name" value="BIFUNCTIONAL POLYNUCLEOTIDE PHOSPHATASE_KINASE"/>
    <property type="match status" value="1"/>
</dbReference>
<dbReference type="NCBIfam" id="TIGR01662">
    <property type="entry name" value="HAD-SF-IIIA"/>
    <property type="match status" value="1"/>
</dbReference>
<dbReference type="Pfam" id="PF08645">
    <property type="entry name" value="PNK3P"/>
    <property type="match status" value="1"/>
</dbReference>
<dbReference type="GO" id="GO:0006281">
    <property type="term" value="P:DNA repair"/>
    <property type="evidence" value="ECO:0007669"/>
    <property type="project" value="TreeGrafter"/>
</dbReference>
<dbReference type="InterPro" id="IPR013954">
    <property type="entry name" value="PNK3P"/>
</dbReference>
<proteinExistence type="predicted"/>
<reference evidence="2" key="1">
    <citation type="journal article" date="2014" name="Proc. Natl. Acad. Sci. U.S.A.">
        <title>Extensive sampling of basidiomycete genomes demonstrates inadequacy of the white-rot/brown-rot paradigm for wood decay fungi.</title>
        <authorList>
            <person name="Riley R."/>
            <person name="Salamov A.A."/>
            <person name="Brown D.W."/>
            <person name="Nagy L.G."/>
            <person name="Floudas D."/>
            <person name="Held B.W."/>
            <person name="Levasseur A."/>
            <person name="Lombard V."/>
            <person name="Morin E."/>
            <person name="Otillar R."/>
            <person name="Lindquist E.A."/>
            <person name="Sun H."/>
            <person name="LaButti K.M."/>
            <person name="Schmutz J."/>
            <person name="Jabbour D."/>
            <person name="Luo H."/>
            <person name="Baker S.E."/>
            <person name="Pisabarro A.G."/>
            <person name="Walton J.D."/>
            <person name="Blanchette R.A."/>
            <person name="Henrissat B."/>
            <person name="Martin F."/>
            <person name="Cullen D."/>
            <person name="Hibbett D.S."/>
            <person name="Grigoriev I.V."/>
        </authorList>
    </citation>
    <scope>NUCLEOTIDE SEQUENCE [LARGE SCALE GENOMIC DNA]</scope>
    <source>
        <strain evidence="2">FD-172 SS1</strain>
    </source>
</reference>
<dbReference type="AlphaFoldDB" id="A0A067N2W5"/>
<dbReference type="GO" id="GO:0046404">
    <property type="term" value="F:ATP-dependent polydeoxyribonucleotide 5'-hydroxyl-kinase activity"/>
    <property type="evidence" value="ECO:0007669"/>
    <property type="project" value="TreeGrafter"/>
</dbReference>
<dbReference type="SUPFAM" id="SSF52540">
    <property type="entry name" value="P-loop containing nucleoside triphosphate hydrolases"/>
    <property type="match status" value="1"/>
</dbReference>
<dbReference type="GO" id="GO:0046403">
    <property type="term" value="F:polynucleotide 3'-phosphatase activity"/>
    <property type="evidence" value="ECO:0007669"/>
    <property type="project" value="TreeGrafter"/>
</dbReference>
<dbReference type="InterPro" id="IPR027417">
    <property type="entry name" value="P-loop_NTPase"/>
</dbReference>
<dbReference type="FunFam" id="3.40.50.300:FF:000737">
    <property type="entry name" value="Bifunctional polynucleotide phosphatase/kinase"/>
    <property type="match status" value="1"/>
</dbReference>
<dbReference type="Proteomes" id="UP000027195">
    <property type="component" value="Unassembled WGS sequence"/>
</dbReference>
<dbReference type="STRING" id="930990.A0A067N2W5"/>
<accession>A0A067N2W5</accession>
<dbReference type="InParanoid" id="A0A067N2W5"/>
<dbReference type="HOGENOM" id="CLU_014938_3_1_1"/>
<name>A0A067N2W5_BOTB1</name>
<dbReference type="Gene3D" id="3.40.50.300">
    <property type="entry name" value="P-loop containing nucleotide triphosphate hydrolases"/>
    <property type="match status" value="1"/>
</dbReference>
<dbReference type="InterPro" id="IPR023214">
    <property type="entry name" value="HAD_sf"/>
</dbReference>
<dbReference type="EMBL" id="KL198022">
    <property type="protein sequence ID" value="KDQ18126.1"/>
    <property type="molecule type" value="Genomic_DNA"/>
</dbReference>
<evidence type="ECO:0008006" key="3">
    <source>
        <dbReference type="Google" id="ProtNLM"/>
    </source>
</evidence>
<dbReference type="SUPFAM" id="SSF56784">
    <property type="entry name" value="HAD-like"/>
    <property type="match status" value="1"/>
</dbReference>
<organism evidence="1 2">
    <name type="scientific">Botryobasidium botryosum (strain FD-172 SS1)</name>
    <dbReference type="NCBI Taxonomy" id="930990"/>
    <lineage>
        <taxon>Eukaryota</taxon>
        <taxon>Fungi</taxon>
        <taxon>Dikarya</taxon>
        <taxon>Basidiomycota</taxon>
        <taxon>Agaricomycotina</taxon>
        <taxon>Agaricomycetes</taxon>
        <taxon>Cantharellales</taxon>
        <taxon>Botryobasidiaceae</taxon>
        <taxon>Botryobasidium</taxon>
    </lineage>
</organism>
<evidence type="ECO:0000313" key="2">
    <source>
        <dbReference type="Proteomes" id="UP000027195"/>
    </source>
</evidence>
<dbReference type="InterPro" id="IPR006551">
    <property type="entry name" value="Polynucleotide_phosphatase"/>
</dbReference>
<keyword evidence="2" id="KW-1185">Reference proteome</keyword>
<dbReference type="FunCoup" id="A0A067N2W5">
    <property type="interactions" value="160"/>
</dbReference>
<dbReference type="GO" id="GO:0003690">
    <property type="term" value="F:double-stranded DNA binding"/>
    <property type="evidence" value="ECO:0007669"/>
    <property type="project" value="TreeGrafter"/>
</dbReference>
<sequence length="415" mass="47079">MSEAKSVHPFFSNPGAAAPKVSSGPVQWLPSIGGTCLHGTHLDPPYSSKVVLFDIDGTLVQPKSGMKHPVDHKDWKWWRPEVVPKLKECHRDGFSVVFLSNQGKPAGIKDEVKRKAWIEEWKQKITLMAQDIPDVPFRIFVACGRDLYRKPMLGTWWELERLFKESNTTIDKSLSCLVGDAAGRTGDHESTDRKYAINAGINFYTPEEYFLGHSAKPFTLAGFHPSSLPDLPLYTPANPPLIPPGDSKPPSEIVLFVGFPSSGKSTFFKRHFKPRGYVQVNQDKLKTKPACLKAVTEVLKKKGCCVVDNTNRDNKTRKDYVSLAKKYRVPIRCVWFDVSKELAFHNNIYRAFCLAPSTQSAEDKRSFLGQMIYGSFKSAFEEPQVDEGFSDIKKVNWVFEGSEEDRQRWEMWLQI</sequence>